<evidence type="ECO:0000256" key="1">
    <source>
        <dbReference type="SAM" id="MobiDB-lite"/>
    </source>
</evidence>
<feature type="chain" id="PRO_5010833337" evidence="2">
    <location>
        <begin position="20"/>
        <end position="117"/>
    </location>
</feature>
<sequence length="117" mass="11550">MQTVTLFALLACIAVPIFADFDHLRARRDVVEASGEGSGESSGEKPIVESSGEGSGESSGDKVEASGEGSGEGSGATDGLLDASGEGSGENNSNGIVASDAPKDVKALTASEFAVSV</sequence>
<feature type="compositionally biased region" description="Low complexity" evidence="1">
    <location>
        <begin position="32"/>
        <end position="41"/>
    </location>
</feature>
<keyword evidence="5" id="KW-1185">Reference proteome</keyword>
<reference evidence="3" key="2">
    <citation type="submission" date="2011-07" db="EMBL/GenBank/DDBJ databases">
        <authorList>
            <consortium name="WormBase Consortium"/>
        </authorList>
    </citation>
    <scope>NUCLEOTIDE SEQUENCE [LARGE SCALE GENOMIC DNA]</scope>
    <source>
        <strain evidence="3">PB2801</strain>
    </source>
</reference>
<dbReference type="FunCoup" id="G0MZ44">
    <property type="interactions" value="1898"/>
</dbReference>
<evidence type="ECO:0000313" key="3">
    <source>
        <dbReference type="EMBL" id="EGT48139.1"/>
    </source>
</evidence>
<proteinExistence type="predicted"/>
<gene>
    <name evidence="4" type="ORF">CAEBREN_13556</name>
    <name evidence="3" type="ORF">CAEBREN_25981</name>
</gene>
<organism evidence="5">
    <name type="scientific">Caenorhabditis brenneri</name>
    <name type="common">Nematode worm</name>
    <dbReference type="NCBI Taxonomy" id="135651"/>
    <lineage>
        <taxon>Eukaryota</taxon>
        <taxon>Metazoa</taxon>
        <taxon>Ecdysozoa</taxon>
        <taxon>Nematoda</taxon>
        <taxon>Chromadorea</taxon>
        <taxon>Rhabditida</taxon>
        <taxon>Rhabditina</taxon>
        <taxon>Rhabditomorpha</taxon>
        <taxon>Rhabditoidea</taxon>
        <taxon>Rhabditidae</taxon>
        <taxon>Peloderinae</taxon>
        <taxon>Caenorhabditis</taxon>
    </lineage>
</organism>
<feature type="region of interest" description="Disordered" evidence="1">
    <location>
        <begin position="31"/>
        <end position="101"/>
    </location>
</feature>
<protein>
    <submittedName>
        <fullName evidence="3">Uncharacterized protein</fullName>
    </submittedName>
</protein>
<dbReference type="eggNOG" id="ENOG502TEKE">
    <property type="taxonomic scope" value="Eukaryota"/>
</dbReference>
<dbReference type="AlphaFoldDB" id="G0MZ44"/>
<dbReference type="EMBL" id="GL379822">
    <property type="protein sequence ID" value="EGT48139.1"/>
    <property type="molecule type" value="Genomic_DNA"/>
</dbReference>
<dbReference type="EMBL" id="GL380390">
    <property type="protein sequence ID" value="EGT54651.1"/>
    <property type="molecule type" value="Genomic_DNA"/>
</dbReference>
<dbReference type="STRING" id="135651.G0MZ44"/>
<feature type="signal peptide" evidence="2">
    <location>
        <begin position="1"/>
        <end position="19"/>
    </location>
</feature>
<accession>G0MZ44</accession>
<feature type="compositionally biased region" description="Low complexity" evidence="1">
    <location>
        <begin position="49"/>
        <end position="58"/>
    </location>
</feature>
<keyword evidence="2" id="KW-0732">Signal</keyword>
<reference evidence="3" key="1">
    <citation type="submission" date="2010-07" db="EMBL/GenBank/DDBJ databases">
        <authorList>
            <consortium name="The Caenorhabditis brenneri Sequencing and Analysis Consortium"/>
            <person name="Wilson R.K."/>
        </authorList>
    </citation>
    <scope>NUCLEOTIDE SEQUENCE</scope>
    <source>
        <strain evidence="3">PB2801</strain>
    </source>
</reference>
<reference evidence="5" key="3">
    <citation type="submission" date="2011-07" db="EMBL/GenBank/DDBJ databases">
        <authorList>
            <consortium name="Caenorhabditis brenneri Sequencing and Analysis Consortium"/>
            <person name="Wilson R.K."/>
        </authorList>
    </citation>
    <scope>NUCLEOTIDE SEQUENCE [LARGE SCALE GENOMIC DNA]</scope>
    <source>
        <strain evidence="5">PB2801</strain>
    </source>
</reference>
<evidence type="ECO:0000256" key="2">
    <source>
        <dbReference type="SAM" id="SignalP"/>
    </source>
</evidence>
<dbReference type="HOGENOM" id="CLU_2099053_0_0_1"/>
<dbReference type="Proteomes" id="UP000008068">
    <property type="component" value="Unassembled WGS sequence"/>
</dbReference>
<dbReference type="OMA" id="SWQWTES"/>
<evidence type="ECO:0000313" key="4">
    <source>
        <dbReference type="EMBL" id="EGT54651.1"/>
    </source>
</evidence>
<dbReference type="OrthoDB" id="5871199at2759"/>
<name>G0MZ44_CAEBE</name>
<evidence type="ECO:0000313" key="5">
    <source>
        <dbReference type="Proteomes" id="UP000008068"/>
    </source>
</evidence>